<reference evidence="1" key="1">
    <citation type="journal article" date="2014" name="Front. Microbiol.">
        <title>High frequency of phylogenetically diverse reductive dehalogenase-homologous genes in deep subseafloor sedimentary metagenomes.</title>
        <authorList>
            <person name="Kawai M."/>
            <person name="Futagami T."/>
            <person name="Toyoda A."/>
            <person name="Takaki Y."/>
            <person name="Nishi S."/>
            <person name="Hori S."/>
            <person name="Arai W."/>
            <person name="Tsubouchi T."/>
            <person name="Morono Y."/>
            <person name="Uchiyama I."/>
            <person name="Ito T."/>
            <person name="Fujiyama A."/>
            <person name="Inagaki F."/>
            <person name="Takami H."/>
        </authorList>
    </citation>
    <scope>NUCLEOTIDE SEQUENCE</scope>
    <source>
        <strain evidence="1">Expedition CK06-06</strain>
    </source>
</reference>
<dbReference type="EMBL" id="BARS01022683">
    <property type="protein sequence ID" value="GAG02818.1"/>
    <property type="molecule type" value="Genomic_DNA"/>
</dbReference>
<dbReference type="AlphaFoldDB" id="X0URA5"/>
<comment type="caution">
    <text evidence="1">The sequence shown here is derived from an EMBL/GenBank/DDBJ whole genome shotgun (WGS) entry which is preliminary data.</text>
</comment>
<protein>
    <submittedName>
        <fullName evidence="1">Uncharacterized protein</fullName>
    </submittedName>
</protein>
<organism evidence="1">
    <name type="scientific">marine sediment metagenome</name>
    <dbReference type="NCBI Taxonomy" id="412755"/>
    <lineage>
        <taxon>unclassified sequences</taxon>
        <taxon>metagenomes</taxon>
        <taxon>ecological metagenomes</taxon>
    </lineage>
</organism>
<proteinExistence type="predicted"/>
<gene>
    <name evidence="1" type="ORF">S01H1_36228</name>
</gene>
<sequence>MGMPILIMGSGDLADVAANERISPEERLLALWRLVVVEGDGGNVATDVETGVKRTLPNGIGGISA</sequence>
<evidence type="ECO:0000313" key="1">
    <source>
        <dbReference type="EMBL" id="GAG02818.1"/>
    </source>
</evidence>
<accession>X0URA5</accession>
<name>X0URA5_9ZZZZ</name>